<dbReference type="EMBL" id="CAKMMF010000028">
    <property type="protein sequence ID" value="CAH1217235.1"/>
    <property type="molecule type" value="Genomic_DNA"/>
</dbReference>
<proteinExistence type="predicted"/>
<dbReference type="Proteomes" id="UP000838686">
    <property type="component" value="Unassembled WGS sequence"/>
</dbReference>
<keyword evidence="1" id="KW-0472">Membrane</keyword>
<dbReference type="InterPro" id="IPR008993">
    <property type="entry name" value="TIMP-like_OB-fold"/>
</dbReference>
<evidence type="ECO:0000256" key="2">
    <source>
        <dbReference type="SAM" id="SignalP"/>
    </source>
</evidence>
<feature type="transmembrane region" description="Helical" evidence="1">
    <location>
        <begin position="180"/>
        <end position="200"/>
    </location>
</feature>
<keyword evidence="2" id="KW-0732">Signal</keyword>
<dbReference type="SUPFAM" id="SSF50242">
    <property type="entry name" value="TIMP-like"/>
    <property type="match status" value="1"/>
</dbReference>
<dbReference type="Gene3D" id="2.40.50.120">
    <property type="match status" value="1"/>
</dbReference>
<dbReference type="RefSeq" id="WP_236344625.1">
    <property type="nucleotide sequence ID" value="NZ_CAKMMF010000028.1"/>
</dbReference>
<gene>
    <name evidence="3" type="ORF">PAECIP111893_04239</name>
</gene>
<evidence type="ECO:0008006" key="5">
    <source>
        <dbReference type="Google" id="ProtNLM"/>
    </source>
</evidence>
<evidence type="ECO:0000256" key="1">
    <source>
        <dbReference type="SAM" id="Phobius"/>
    </source>
</evidence>
<feature type="signal peptide" evidence="2">
    <location>
        <begin position="1"/>
        <end position="23"/>
    </location>
</feature>
<evidence type="ECO:0000313" key="3">
    <source>
        <dbReference type="EMBL" id="CAH1217235.1"/>
    </source>
</evidence>
<evidence type="ECO:0000313" key="4">
    <source>
        <dbReference type="Proteomes" id="UP000838686"/>
    </source>
</evidence>
<accession>A0ABN8GX09</accession>
<name>A0ABN8GX09_9BACL</name>
<protein>
    <recommendedName>
        <fullName evidence="5">Tissue inhibitor of metalloproteinase</fullName>
    </recommendedName>
</protein>
<keyword evidence="4" id="KW-1185">Reference proteome</keyword>
<keyword evidence="1" id="KW-0812">Transmembrane</keyword>
<keyword evidence="1" id="KW-1133">Transmembrane helix</keyword>
<organism evidence="3 4">
    <name type="scientific">Paenibacillus plantiphilus</name>
    <dbReference type="NCBI Taxonomy" id="2905650"/>
    <lineage>
        <taxon>Bacteria</taxon>
        <taxon>Bacillati</taxon>
        <taxon>Bacillota</taxon>
        <taxon>Bacilli</taxon>
        <taxon>Bacillales</taxon>
        <taxon>Paenibacillaceae</taxon>
        <taxon>Paenibacillus</taxon>
    </lineage>
</organism>
<sequence length="207" mass="22440">MMGKRSLMILFCCLLAWSTWSLFKPEAVYACTCEEPSAIKEELKKKTAIFSGKITSISKPRKQSGVLHQVLTEITIKVNEVWKGDLGSEVIVKTGWSPEMCGYDGFEVDEEFLVYADSGGGQLVTGRCGPTKRLSYAGGDLAELGAGYAPTLHAPLEIAGDAVRVEGVKTAAKEESAGTWINGVIAIAGLAAMLLLMIVWKRYTRRS</sequence>
<feature type="chain" id="PRO_5046066719" description="Tissue inhibitor of metalloproteinase" evidence="2">
    <location>
        <begin position="24"/>
        <end position="207"/>
    </location>
</feature>
<reference evidence="3" key="1">
    <citation type="submission" date="2022-01" db="EMBL/GenBank/DDBJ databases">
        <authorList>
            <person name="Criscuolo A."/>
        </authorList>
    </citation>
    <scope>NUCLEOTIDE SEQUENCE</scope>
    <source>
        <strain evidence="3">CIP111893</strain>
    </source>
</reference>
<comment type="caution">
    <text evidence="3">The sequence shown here is derived from an EMBL/GenBank/DDBJ whole genome shotgun (WGS) entry which is preliminary data.</text>
</comment>